<dbReference type="PANTHER" id="PTHR45832">
    <property type="entry name" value="SERINE/THREONINE-PROTEIN KINASE SAMKA-RELATED-RELATED"/>
    <property type="match status" value="1"/>
</dbReference>
<dbReference type="PANTHER" id="PTHR45832:SF22">
    <property type="entry name" value="SERINE_THREONINE-PROTEIN KINASE SAMKA-RELATED"/>
    <property type="match status" value="1"/>
</dbReference>
<evidence type="ECO:0000256" key="2">
    <source>
        <dbReference type="ARBA" id="ARBA00022741"/>
    </source>
</evidence>
<dbReference type="SMART" id="SM00220">
    <property type="entry name" value="S_TKc"/>
    <property type="match status" value="1"/>
</dbReference>
<dbReference type="InterPro" id="IPR051931">
    <property type="entry name" value="PAK3-like"/>
</dbReference>
<evidence type="ECO:0000256" key="3">
    <source>
        <dbReference type="ARBA" id="ARBA00022840"/>
    </source>
</evidence>
<dbReference type="STRING" id="1429867.A0A0G4P7D9"/>
<evidence type="ECO:0000256" key="4">
    <source>
        <dbReference type="SAM" id="MobiDB-lite"/>
    </source>
</evidence>
<dbReference type="EMBL" id="HG793140">
    <property type="protein sequence ID" value="CRL22215.1"/>
    <property type="molecule type" value="Genomic_DNA"/>
</dbReference>
<evidence type="ECO:0000259" key="5">
    <source>
        <dbReference type="PROSITE" id="PS50011"/>
    </source>
</evidence>
<dbReference type="InterPro" id="IPR000719">
    <property type="entry name" value="Prot_kinase_dom"/>
</dbReference>
<sequence length="318" mass="35593">MSDNRGTLFPRSTDIASGTIPQNNNDDNREIESHTDINDNRITVFPRSTEIGDSESDTRNISEPQNREVQRLPKRHLPAQWLQLPVKGTAKADEPGPKRQAPLFCKDHTPWIKYQRFKQGAKPGKTCLAYATDSPGTVVAIKEYKTSGIDKTCHLKMISHPNIVNLLDAFEQSRILYLAYELMDISLEQLQSGIQLKESDLAFICKELLHGLWYIHRDLGVCHTALTYDNVFISSQGSVKIAACLLERHQGSEQFDIKSIGIMICKVLEPGLSAHDLQACYASISHGSDSLRAFISTTATATIQALLQLLKDAWLYLL</sequence>
<keyword evidence="7" id="KW-1185">Reference proteome</keyword>
<dbReference type="GO" id="GO:0004672">
    <property type="term" value="F:protein kinase activity"/>
    <property type="evidence" value="ECO:0007669"/>
    <property type="project" value="InterPro"/>
</dbReference>
<name>A0A0G4P7D9_PENC3</name>
<proteinExistence type="inferred from homology"/>
<evidence type="ECO:0000313" key="6">
    <source>
        <dbReference type="EMBL" id="CRL22215.1"/>
    </source>
</evidence>
<dbReference type="InterPro" id="IPR011009">
    <property type="entry name" value="Kinase-like_dom_sf"/>
</dbReference>
<evidence type="ECO:0000256" key="1">
    <source>
        <dbReference type="ARBA" id="ARBA00008874"/>
    </source>
</evidence>
<accession>A0A0G4P7D9</accession>
<organism evidence="6 7">
    <name type="scientific">Penicillium camemberti (strain FM 013)</name>
    <dbReference type="NCBI Taxonomy" id="1429867"/>
    <lineage>
        <taxon>Eukaryota</taxon>
        <taxon>Fungi</taxon>
        <taxon>Dikarya</taxon>
        <taxon>Ascomycota</taxon>
        <taxon>Pezizomycotina</taxon>
        <taxon>Eurotiomycetes</taxon>
        <taxon>Eurotiomycetidae</taxon>
        <taxon>Eurotiales</taxon>
        <taxon>Aspergillaceae</taxon>
        <taxon>Penicillium</taxon>
    </lineage>
</organism>
<reference evidence="6 7" key="1">
    <citation type="journal article" date="2014" name="Nat. Commun.">
        <title>Multiple recent horizontal transfers of a large genomic region in cheese making fungi.</title>
        <authorList>
            <person name="Cheeseman K."/>
            <person name="Ropars J."/>
            <person name="Renault P."/>
            <person name="Dupont J."/>
            <person name="Gouzy J."/>
            <person name="Branca A."/>
            <person name="Abraham A.L."/>
            <person name="Ceppi M."/>
            <person name="Conseiller E."/>
            <person name="Debuchy R."/>
            <person name="Malagnac F."/>
            <person name="Goarin A."/>
            <person name="Silar P."/>
            <person name="Lacoste S."/>
            <person name="Sallet E."/>
            <person name="Bensimon A."/>
            <person name="Giraud T."/>
            <person name="Brygoo Y."/>
        </authorList>
    </citation>
    <scope>NUCLEOTIDE SEQUENCE [LARGE SCALE GENOMIC DNA]</scope>
    <source>
        <strain evidence="7">FM 013</strain>
    </source>
</reference>
<feature type="region of interest" description="Disordered" evidence="4">
    <location>
        <begin position="1"/>
        <end position="70"/>
    </location>
</feature>
<dbReference type="SUPFAM" id="SSF56112">
    <property type="entry name" value="Protein kinase-like (PK-like)"/>
    <property type="match status" value="1"/>
</dbReference>
<evidence type="ECO:0000313" key="7">
    <source>
        <dbReference type="Proteomes" id="UP000053732"/>
    </source>
</evidence>
<feature type="compositionally biased region" description="Basic and acidic residues" evidence="4">
    <location>
        <begin position="56"/>
        <end position="70"/>
    </location>
</feature>
<feature type="domain" description="Protein kinase" evidence="5">
    <location>
        <begin position="112"/>
        <end position="318"/>
    </location>
</feature>
<comment type="similarity">
    <text evidence="1">Belongs to the protein kinase superfamily. STE Ser/Thr protein kinase family. STE20 subfamily.</text>
</comment>
<keyword evidence="2" id="KW-0547">Nucleotide-binding</keyword>
<feature type="compositionally biased region" description="Basic and acidic residues" evidence="4">
    <location>
        <begin position="26"/>
        <end position="39"/>
    </location>
</feature>
<gene>
    <name evidence="6" type="ORF">PCAMFM013_S007g000196</name>
</gene>
<protein>
    <submittedName>
        <fullName evidence="6">Serine/threonine-protein kinase DCLK</fullName>
    </submittedName>
</protein>
<dbReference type="PROSITE" id="PS50011">
    <property type="entry name" value="PROTEIN_KINASE_DOM"/>
    <property type="match status" value="1"/>
</dbReference>
<keyword evidence="6" id="KW-0418">Kinase</keyword>
<feature type="compositionally biased region" description="Polar residues" evidence="4">
    <location>
        <begin position="14"/>
        <end position="25"/>
    </location>
</feature>
<dbReference type="Gene3D" id="1.10.510.10">
    <property type="entry name" value="Transferase(Phosphotransferase) domain 1"/>
    <property type="match status" value="1"/>
</dbReference>
<dbReference type="Pfam" id="PF00069">
    <property type="entry name" value="Pkinase"/>
    <property type="match status" value="1"/>
</dbReference>
<dbReference type="Proteomes" id="UP000053732">
    <property type="component" value="Unassembled WGS sequence"/>
</dbReference>
<keyword evidence="6" id="KW-0808">Transferase</keyword>
<dbReference type="AlphaFoldDB" id="A0A0G4P7D9"/>
<dbReference type="GO" id="GO:0005524">
    <property type="term" value="F:ATP binding"/>
    <property type="evidence" value="ECO:0007669"/>
    <property type="project" value="UniProtKB-KW"/>
</dbReference>
<keyword evidence="3" id="KW-0067">ATP-binding</keyword>
<dbReference type="Gene3D" id="3.30.200.20">
    <property type="entry name" value="Phosphorylase Kinase, domain 1"/>
    <property type="match status" value="1"/>
</dbReference>